<dbReference type="VEuPathDB" id="FungiDB:CPAG_00037"/>
<evidence type="ECO:0000256" key="1">
    <source>
        <dbReference type="SAM" id="MobiDB-lite"/>
    </source>
</evidence>
<evidence type="ECO:0000313" key="2">
    <source>
        <dbReference type="EMBL" id="KMM63684.1"/>
    </source>
</evidence>
<organism evidence="2 3">
    <name type="scientific">Coccidioides posadasii RMSCC 3488</name>
    <dbReference type="NCBI Taxonomy" id="454284"/>
    <lineage>
        <taxon>Eukaryota</taxon>
        <taxon>Fungi</taxon>
        <taxon>Dikarya</taxon>
        <taxon>Ascomycota</taxon>
        <taxon>Pezizomycotina</taxon>
        <taxon>Eurotiomycetes</taxon>
        <taxon>Eurotiomycetidae</taxon>
        <taxon>Onygenales</taxon>
        <taxon>Onygenaceae</taxon>
        <taxon>Coccidioides</taxon>
    </lineage>
</organism>
<reference evidence="3" key="2">
    <citation type="journal article" date="2009" name="Genome Res.">
        <title>Comparative genomic analyses of the human fungal pathogens Coccidioides and their relatives.</title>
        <authorList>
            <person name="Sharpton T.J."/>
            <person name="Stajich J.E."/>
            <person name="Rounsley S.D."/>
            <person name="Gardner M.J."/>
            <person name="Wortman J.R."/>
            <person name="Jordar V.S."/>
            <person name="Maiti R."/>
            <person name="Kodira C.D."/>
            <person name="Neafsey D.E."/>
            <person name="Zeng Q."/>
            <person name="Hung C.-Y."/>
            <person name="McMahan C."/>
            <person name="Muszewska A."/>
            <person name="Grynberg M."/>
            <person name="Mandel M.A."/>
            <person name="Kellner E.M."/>
            <person name="Barker B.M."/>
            <person name="Galgiani J.N."/>
            <person name="Orbach M.J."/>
            <person name="Kirkland T.N."/>
            <person name="Cole G.T."/>
            <person name="Henn M.R."/>
            <person name="Birren B.W."/>
            <person name="Taylor J.W."/>
        </authorList>
    </citation>
    <scope>NUCLEOTIDE SEQUENCE [LARGE SCALE GENOMIC DNA]</scope>
    <source>
        <strain evidence="3">RMSCC 3488</strain>
    </source>
</reference>
<dbReference type="EMBL" id="DS268109">
    <property type="protein sequence ID" value="KMM63684.1"/>
    <property type="molecule type" value="Genomic_DNA"/>
</dbReference>
<dbReference type="Proteomes" id="UP000054567">
    <property type="component" value="Unassembled WGS sequence"/>
</dbReference>
<evidence type="ECO:0000313" key="3">
    <source>
        <dbReference type="Proteomes" id="UP000054567"/>
    </source>
</evidence>
<accession>A0A0J6F401</accession>
<feature type="region of interest" description="Disordered" evidence="1">
    <location>
        <begin position="37"/>
        <end position="99"/>
    </location>
</feature>
<dbReference type="AlphaFoldDB" id="A0A0J6F401"/>
<protein>
    <submittedName>
        <fullName evidence="2">Uncharacterized protein</fullName>
    </submittedName>
</protein>
<name>A0A0J6F401_COCPO</name>
<gene>
    <name evidence="2" type="ORF">CPAG_00037</name>
</gene>
<proteinExistence type="predicted"/>
<reference evidence="2 3" key="1">
    <citation type="submission" date="2007-06" db="EMBL/GenBank/DDBJ databases">
        <title>The Genome Sequence of Coccidioides posadasii RMSCC_3488.</title>
        <authorList>
            <consortium name="Coccidioides Genome Resources Consortium"/>
            <consortium name="The Broad Institute Genome Sequencing Platform"/>
            <person name="Henn M.R."/>
            <person name="Sykes S."/>
            <person name="Young S."/>
            <person name="Jaffe D."/>
            <person name="Berlin A."/>
            <person name="Alvarez P."/>
            <person name="Butler J."/>
            <person name="Gnerre S."/>
            <person name="Grabherr M."/>
            <person name="Mauceli E."/>
            <person name="Brockman W."/>
            <person name="Kodira C."/>
            <person name="Alvarado L."/>
            <person name="Zeng Q."/>
            <person name="Crawford M."/>
            <person name="Antoine C."/>
            <person name="Devon K."/>
            <person name="Galgiani J."/>
            <person name="Orsborn K."/>
            <person name="Lewis M.L."/>
            <person name="Nusbaum C."/>
            <person name="Galagan J."/>
            <person name="Birren B."/>
        </authorList>
    </citation>
    <scope>NUCLEOTIDE SEQUENCE [LARGE SCALE GENOMIC DNA]</scope>
    <source>
        <strain evidence="2 3">RMSCC 3488</strain>
    </source>
</reference>
<reference evidence="3" key="3">
    <citation type="journal article" date="2010" name="Genome Res.">
        <title>Population genomic sequencing of Coccidioides fungi reveals recent hybridization and transposon control.</title>
        <authorList>
            <person name="Neafsey D.E."/>
            <person name="Barker B.M."/>
            <person name="Sharpton T.J."/>
            <person name="Stajich J.E."/>
            <person name="Park D.J."/>
            <person name="Whiston E."/>
            <person name="Hung C.-Y."/>
            <person name="McMahan C."/>
            <person name="White J."/>
            <person name="Sykes S."/>
            <person name="Heiman D."/>
            <person name="Young S."/>
            <person name="Zeng Q."/>
            <person name="Abouelleil A."/>
            <person name="Aftuck L."/>
            <person name="Bessette D."/>
            <person name="Brown A."/>
            <person name="FitzGerald M."/>
            <person name="Lui A."/>
            <person name="Macdonald J.P."/>
            <person name="Priest M."/>
            <person name="Orbach M.J."/>
            <person name="Galgiani J.N."/>
            <person name="Kirkland T.N."/>
            <person name="Cole G.T."/>
            <person name="Birren B.W."/>
            <person name="Henn M.R."/>
            <person name="Taylor J.W."/>
            <person name="Rounsley S.D."/>
        </authorList>
    </citation>
    <scope>NUCLEOTIDE SEQUENCE [LARGE SCALE GENOMIC DNA]</scope>
    <source>
        <strain evidence="3">RMSCC 3488</strain>
    </source>
</reference>
<sequence length="99" mass="11017">MKILLPHAMARGGNVGPSWTHRAFVTVTRTKIQDAPMNTSRSLREGLEFRGNQENGAYARDKQVDNAGDPNQAARSRDDEDDRPYMGERAEIPGSEQFG</sequence>
<feature type="compositionally biased region" description="Basic and acidic residues" evidence="1">
    <location>
        <begin position="75"/>
        <end position="91"/>
    </location>
</feature>